<evidence type="ECO:0008006" key="4">
    <source>
        <dbReference type="Google" id="ProtNLM"/>
    </source>
</evidence>
<evidence type="ECO:0000313" key="3">
    <source>
        <dbReference type="Proteomes" id="UP000652760"/>
    </source>
</evidence>
<feature type="region of interest" description="Disordered" evidence="1">
    <location>
        <begin position="257"/>
        <end position="363"/>
    </location>
</feature>
<comment type="caution">
    <text evidence="2">The sequence shown here is derived from an EMBL/GenBank/DDBJ whole genome shotgun (WGS) entry which is preliminary data.</text>
</comment>
<organism evidence="2 3">
    <name type="scientific">Azospirillum endophyticum</name>
    <dbReference type="NCBI Taxonomy" id="2800326"/>
    <lineage>
        <taxon>Bacteria</taxon>
        <taxon>Pseudomonadati</taxon>
        <taxon>Pseudomonadota</taxon>
        <taxon>Alphaproteobacteria</taxon>
        <taxon>Rhodospirillales</taxon>
        <taxon>Azospirillaceae</taxon>
        <taxon>Azospirillum</taxon>
    </lineage>
</organism>
<dbReference type="EMBL" id="JAENHM010000051">
    <property type="protein sequence ID" value="MBK1839128.1"/>
    <property type="molecule type" value="Genomic_DNA"/>
</dbReference>
<proteinExistence type="predicted"/>
<accession>A0ABS1F6Y4</accession>
<reference evidence="3" key="1">
    <citation type="submission" date="2021-01" db="EMBL/GenBank/DDBJ databases">
        <title>Genome public.</title>
        <authorList>
            <person name="Liu C."/>
            <person name="Sun Q."/>
        </authorList>
    </citation>
    <scope>NUCLEOTIDE SEQUENCE [LARGE SCALE GENOMIC DNA]</scope>
    <source>
        <strain evidence="3">YIM B02556</strain>
    </source>
</reference>
<keyword evidence="3" id="KW-1185">Reference proteome</keyword>
<feature type="compositionally biased region" description="Polar residues" evidence="1">
    <location>
        <begin position="264"/>
        <end position="280"/>
    </location>
</feature>
<evidence type="ECO:0000256" key="1">
    <source>
        <dbReference type="SAM" id="MobiDB-lite"/>
    </source>
</evidence>
<dbReference type="SUPFAM" id="SSF81901">
    <property type="entry name" value="HCP-like"/>
    <property type="match status" value="1"/>
</dbReference>
<dbReference type="Proteomes" id="UP000652760">
    <property type="component" value="Unassembled WGS sequence"/>
</dbReference>
<sequence length="552" mass="57174">MTSPIRRDQADFVWEDAVMREVRSHFLHWGSRRKSMCSIFTKSGRIHPSFAMLAALAFPLQPQEVTLRFDAQSTGPDRMCCLVLADNADTGNSTLESWLGVHEKPSSTLPTTPSLPLSLPPPATVATHTTVIQKESEANTDWRLIPFVAAQASDGVAGQPILLSIVVTSPYGQPNPQHEAITYVLISNLPARSALSQGKEVEDGTWQVPLEGLAGLTLTIPPDVAGPVALSVTAVTDHGGGVVARQSKDLRIPILQAAGDPPATGQSETVPSHGGQSDQGQSDKDRPAIDVASAAPPDADKTAAPAQGGSSQGLDAAALPVESGPGTKAEDPPAISGSSMPPSPPAGETPDAQSDRVADAMVQPAPEPLAALLTEVVPPAAIQTAIETALQKAVAAPLPEPPDSRIALAAVPAVTAPPSAPVLAPAPDRALPQEAAVQRPPKPPSAIPEAALMKRGDDLFAQGDLAGARLYYEMAAGAGSAKAAFALGRTHDPLVHERLHVRGLPPDPEQAASWYRRAVAAGSGDAEQQLKKLTDWLAAKSGSPGSKSSGSR</sequence>
<evidence type="ECO:0000313" key="2">
    <source>
        <dbReference type="EMBL" id="MBK1839128.1"/>
    </source>
</evidence>
<gene>
    <name evidence="2" type="ORF">JHL17_17085</name>
</gene>
<dbReference type="InterPro" id="IPR011990">
    <property type="entry name" value="TPR-like_helical_dom_sf"/>
</dbReference>
<feature type="compositionally biased region" description="Low complexity" evidence="1">
    <location>
        <begin position="292"/>
        <end position="306"/>
    </location>
</feature>
<dbReference type="RefSeq" id="WP_200194819.1">
    <property type="nucleotide sequence ID" value="NZ_JAENHM010000051.1"/>
</dbReference>
<name>A0ABS1F6Y4_9PROT</name>
<protein>
    <recommendedName>
        <fullName evidence="4">Sel1 repeat family protein</fullName>
    </recommendedName>
</protein>
<dbReference type="Gene3D" id="1.25.40.10">
    <property type="entry name" value="Tetratricopeptide repeat domain"/>
    <property type="match status" value="1"/>
</dbReference>